<feature type="region of interest" description="Disordered" evidence="1">
    <location>
        <begin position="26"/>
        <end position="45"/>
    </location>
</feature>
<protein>
    <submittedName>
        <fullName evidence="2">Uncharacterized protein</fullName>
    </submittedName>
</protein>
<gene>
    <name evidence="2" type="ORF">BRCON_2169</name>
</gene>
<accession>A0A2Z4Y7E4</accession>
<evidence type="ECO:0000313" key="3">
    <source>
        <dbReference type="Proteomes" id="UP000262583"/>
    </source>
</evidence>
<dbReference type="Proteomes" id="UP000262583">
    <property type="component" value="Chromosome"/>
</dbReference>
<evidence type="ECO:0000313" key="2">
    <source>
        <dbReference type="EMBL" id="AXA36946.1"/>
    </source>
</evidence>
<name>A0A2Z4Y7E4_SUMC1</name>
<proteinExistence type="predicted"/>
<dbReference type="KEGG" id="schv:BRCON_2169"/>
<reference evidence="2 3" key="1">
    <citation type="submission" date="2018-05" db="EMBL/GenBank/DDBJ databases">
        <title>A metagenomic window into the 2 km-deep terrestrial subsurface aquifer revealed taxonomically and functionally diverse microbial community comprising novel uncultured bacterial lineages.</title>
        <authorList>
            <person name="Kadnikov V.V."/>
            <person name="Mardanov A.V."/>
            <person name="Beletsky A.V."/>
            <person name="Banks D."/>
            <person name="Pimenov N.V."/>
            <person name="Frank Y.A."/>
            <person name="Karnachuk O.V."/>
            <person name="Ravin N.V."/>
        </authorList>
    </citation>
    <scope>NUCLEOTIDE SEQUENCE [LARGE SCALE GENOMIC DNA]</scope>
    <source>
        <strain evidence="2">BY</strain>
    </source>
</reference>
<evidence type="ECO:0000256" key="1">
    <source>
        <dbReference type="SAM" id="MobiDB-lite"/>
    </source>
</evidence>
<sequence>MPARQLTPSPSIVVCERIQTFDAVAPLGMQDPPQPILTDGNGAWL</sequence>
<dbReference type="EMBL" id="CP030759">
    <property type="protein sequence ID" value="AXA36946.1"/>
    <property type="molecule type" value="Genomic_DNA"/>
</dbReference>
<organism evidence="2 3">
    <name type="scientific">Sumerlaea chitinivorans</name>
    <dbReference type="NCBI Taxonomy" id="2250252"/>
    <lineage>
        <taxon>Bacteria</taxon>
        <taxon>Candidatus Sumerlaeota</taxon>
        <taxon>Candidatus Sumerlaeia</taxon>
        <taxon>Candidatus Sumerlaeales</taxon>
        <taxon>Candidatus Sumerlaeaceae</taxon>
        <taxon>Candidatus Sumerlaea</taxon>
    </lineage>
</organism>
<dbReference type="AlphaFoldDB" id="A0A2Z4Y7E4"/>